<dbReference type="InterPro" id="IPR014710">
    <property type="entry name" value="RmlC-like_jellyroll"/>
</dbReference>
<evidence type="ECO:0000313" key="3">
    <source>
        <dbReference type="Proteomes" id="UP000463939"/>
    </source>
</evidence>
<feature type="domain" description="Cupin fold metalloprotein WbuC cupin" evidence="1">
    <location>
        <begin position="7"/>
        <end position="85"/>
    </location>
</feature>
<dbReference type="AlphaFoldDB" id="A0A809S774"/>
<name>A0A809S774_9PROT</name>
<dbReference type="InterPro" id="IPR046058">
    <property type="entry name" value="WbuC_cupin"/>
</dbReference>
<dbReference type="NCBIfam" id="TIGR04366">
    <property type="entry name" value="cupin_WbuC"/>
    <property type="match status" value="1"/>
</dbReference>
<dbReference type="InterPro" id="IPR011051">
    <property type="entry name" value="RmlC_Cupin_sf"/>
</dbReference>
<gene>
    <name evidence="2" type="ORF">SFSGTM_02710</name>
</gene>
<dbReference type="SUPFAM" id="SSF51182">
    <property type="entry name" value="RmlC-like cupins"/>
    <property type="match status" value="1"/>
</dbReference>
<keyword evidence="3" id="KW-1185">Reference proteome</keyword>
<organism evidence="2 3">
    <name type="scientific">Sulfuriferula nivalis</name>
    <dbReference type="NCBI Taxonomy" id="2675298"/>
    <lineage>
        <taxon>Bacteria</taxon>
        <taxon>Pseudomonadati</taxon>
        <taxon>Pseudomonadota</taxon>
        <taxon>Betaproteobacteria</taxon>
        <taxon>Nitrosomonadales</taxon>
        <taxon>Sulfuricellaceae</taxon>
        <taxon>Sulfuriferula</taxon>
    </lineage>
</organism>
<evidence type="ECO:0000259" key="1">
    <source>
        <dbReference type="Pfam" id="PF19480"/>
    </source>
</evidence>
<dbReference type="KEGG" id="sniv:SFSGTM_02710"/>
<sequence>MKQLSFSRLDDISAQAVASPRFRMNANMHDDLGDSIQRLAIAMEPNTVIRPHRHEHTWELLTALRGRFVVLLFSDDGFVTHRVVLGEDCAVQETPAGVLHGVLSLDEGGVIFEVKHGPYKVINASDFAPGYEVDDAQQGEALNRWYAQAKVGDRLWGG</sequence>
<proteinExistence type="predicted"/>
<dbReference type="RefSeq" id="WP_162083599.1">
    <property type="nucleotide sequence ID" value="NZ_AP021881.1"/>
</dbReference>
<dbReference type="InterPro" id="IPR027565">
    <property type="entry name" value="Cupin_WbuC"/>
</dbReference>
<protein>
    <recommendedName>
        <fullName evidence="1">Cupin fold metalloprotein WbuC cupin domain-containing protein</fullName>
    </recommendedName>
</protein>
<dbReference type="EMBL" id="AP021881">
    <property type="protein sequence ID" value="BBO99562.1"/>
    <property type="molecule type" value="Genomic_DNA"/>
</dbReference>
<dbReference type="Proteomes" id="UP000463939">
    <property type="component" value="Chromosome"/>
</dbReference>
<accession>A0A809S774</accession>
<reference evidence="3" key="1">
    <citation type="submission" date="2019-11" db="EMBL/GenBank/DDBJ databases">
        <title>Isolation and characterization of a novel species in the genus Sulfuriferula.</title>
        <authorList>
            <person name="Mochizuki J."/>
            <person name="Kojima H."/>
            <person name="Fukui M."/>
        </authorList>
    </citation>
    <scope>NUCLEOTIDE SEQUENCE [LARGE SCALE GENOMIC DNA]</scope>
    <source>
        <strain evidence="3">SGTM</strain>
    </source>
</reference>
<dbReference type="Pfam" id="PF19480">
    <property type="entry name" value="DUF6016"/>
    <property type="match status" value="1"/>
</dbReference>
<evidence type="ECO:0000313" key="2">
    <source>
        <dbReference type="EMBL" id="BBO99562.1"/>
    </source>
</evidence>
<dbReference type="Gene3D" id="2.60.120.10">
    <property type="entry name" value="Jelly Rolls"/>
    <property type="match status" value="1"/>
</dbReference>
<dbReference type="CDD" id="cd07005">
    <property type="entry name" value="cupin_WbuC-like"/>
    <property type="match status" value="1"/>
</dbReference>